<dbReference type="Gene3D" id="1.10.10.10">
    <property type="entry name" value="Winged helix-like DNA-binding domain superfamily/Winged helix DNA-binding domain"/>
    <property type="match status" value="1"/>
</dbReference>
<evidence type="ECO:0000256" key="12">
    <source>
        <dbReference type="ARBA" id="ARBA00047899"/>
    </source>
</evidence>
<keyword evidence="10" id="KW-0342">GTP-binding</keyword>
<dbReference type="InterPro" id="IPR005225">
    <property type="entry name" value="Small_GTP-bd"/>
</dbReference>
<evidence type="ECO:0000256" key="2">
    <source>
        <dbReference type="ARBA" id="ARBA00022527"/>
    </source>
</evidence>
<evidence type="ECO:0000313" key="15">
    <source>
        <dbReference type="EMBL" id="SEF86674.1"/>
    </source>
</evidence>
<dbReference type="Gene3D" id="3.80.10.10">
    <property type="entry name" value="Ribonuclease Inhibitor"/>
    <property type="match status" value="2"/>
</dbReference>
<dbReference type="InterPro" id="IPR003591">
    <property type="entry name" value="Leu-rich_rpt_typical-subtyp"/>
</dbReference>
<dbReference type="Gene3D" id="3.40.50.300">
    <property type="entry name" value="P-loop containing nucleotide triphosphate hydrolases"/>
    <property type="match status" value="1"/>
</dbReference>
<keyword evidence="4" id="KW-0808">Transferase</keyword>
<dbReference type="InterPro" id="IPR057263">
    <property type="entry name" value="COR-B"/>
</dbReference>
<dbReference type="GO" id="GO:0004674">
    <property type="term" value="F:protein serine/threonine kinase activity"/>
    <property type="evidence" value="ECO:0007669"/>
    <property type="project" value="UniProtKB-KW"/>
</dbReference>
<keyword evidence="11" id="KW-0325">Glycoprotein</keyword>
<dbReference type="NCBIfam" id="TIGR00231">
    <property type="entry name" value="small_GTP"/>
    <property type="match status" value="1"/>
</dbReference>
<dbReference type="InterPro" id="IPR020859">
    <property type="entry name" value="ROC"/>
</dbReference>
<dbReference type="GO" id="GO:0005525">
    <property type="term" value="F:GTP binding"/>
    <property type="evidence" value="ECO:0007669"/>
    <property type="project" value="InterPro"/>
</dbReference>
<dbReference type="Gene3D" id="1.10.10.2200">
    <property type="match status" value="1"/>
</dbReference>
<dbReference type="SMART" id="SM00365">
    <property type="entry name" value="LRR_SD22"/>
    <property type="match status" value="4"/>
</dbReference>
<organism evidence="15 16">
    <name type="scientific">Flavobacterium urumqiense</name>
    <dbReference type="NCBI Taxonomy" id="935224"/>
    <lineage>
        <taxon>Bacteria</taxon>
        <taxon>Pseudomonadati</taxon>
        <taxon>Bacteroidota</taxon>
        <taxon>Flavobacteriia</taxon>
        <taxon>Flavobacteriales</taxon>
        <taxon>Flavobacteriaceae</taxon>
        <taxon>Flavobacterium</taxon>
    </lineage>
</organism>
<dbReference type="InterPro" id="IPR027417">
    <property type="entry name" value="P-loop_NTPase"/>
</dbReference>
<evidence type="ECO:0000256" key="1">
    <source>
        <dbReference type="ARBA" id="ARBA00012513"/>
    </source>
</evidence>
<dbReference type="PANTHER" id="PTHR45842:SF12">
    <property type="entry name" value="KEKKON 5, ISOFORM A"/>
    <property type="match status" value="1"/>
</dbReference>
<keyword evidence="3" id="KW-0433">Leucine-rich repeat</keyword>
<evidence type="ECO:0000256" key="7">
    <source>
        <dbReference type="ARBA" id="ARBA00022741"/>
    </source>
</evidence>
<dbReference type="EMBL" id="FNVP01000003">
    <property type="protein sequence ID" value="SEF86674.1"/>
    <property type="molecule type" value="Genomic_DNA"/>
</dbReference>
<evidence type="ECO:0000256" key="8">
    <source>
        <dbReference type="ARBA" id="ARBA00022777"/>
    </source>
</evidence>
<comment type="catalytic activity">
    <reaction evidence="12">
        <text>L-threonyl-[protein] + ATP = O-phospho-L-threonyl-[protein] + ADP + H(+)</text>
        <dbReference type="Rhea" id="RHEA:46608"/>
        <dbReference type="Rhea" id="RHEA-COMP:11060"/>
        <dbReference type="Rhea" id="RHEA-COMP:11605"/>
        <dbReference type="ChEBI" id="CHEBI:15378"/>
        <dbReference type="ChEBI" id="CHEBI:30013"/>
        <dbReference type="ChEBI" id="CHEBI:30616"/>
        <dbReference type="ChEBI" id="CHEBI:61977"/>
        <dbReference type="ChEBI" id="CHEBI:456216"/>
        <dbReference type="EC" id="2.7.11.1"/>
    </reaction>
</comment>
<evidence type="ECO:0000256" key="10">
    <source>
        <dbReference type="ARBA" id="ARBA00023134"/>
    </source>
</evidence>
<dbReference type="SMART" id="SM00175">
    <property type="entry name" value="RAB"/>
    <property type="match status" value="1"/>
</dbReference>
<evidence type="ECO:0000259" key="14">
    <source>
        <dbReference type="PROSITE" id="PS51424"/>
    </source>
</evidence>
<dbReference type="AlphaFoldDB" id="A0A1H5VHH6"/>
<keyword evidence="8" id="KW-0418">Kinase</keyword>
<evidence type="ECO:0000256" key="5">
    <source>
        <dbReference type="ARBA" id="ARBA00022729"/>
    </source>
</evidence>
<proteinExistence type="predicted"/>
<name>A0A1H5VHH6_9FLAO</name>
<dbReference type="InterPro" id="IPR036388">
    <property type="entry name" value="WH-like_DNA-bd_sf"/>
</dbReference>
<comment type="catalytic activity">
    <reaction evidence="13">
        <text>L-seryl-[protein] + ATP = O-phospho-L-seryl-[protein] + ADP + H(+)</text>
        <dbReference type="Rhea" id="RHEA:17989"/>
        <dbReference type="Rhea" id="RHEA-COMP:9863"/>
        <dbReference type="Rhea" id="RHEA-COMP:11604"/>
        <dbReference type="ChEBI" id="CHEBI:15378"/>
        <dbReference type="ChEBI" id="CHEBI:29999"/>
        <dbReference type="ChEBI" id="CHEBI:30616"/>
        <dbReference type="ChEBI" id="CHEBI:83421"/>
        <dbReference type="ChEBI" id="CHEBI:456216"/>
        <dbReference type="EC" id="2.7.11.1"/>
    </reaction>
</comment>
<evidence type="ECO:0000256" key="11">
    <source>
        <dbReference type="ARBA" id="ARBA00023180"/>
    </source>
</evidence>
<keyword evidence="7" id="KW-0547">Nucleotide-binding</keyword>
<evidence type="ECO:0000256" key="13">
    <source>
        <dbReference type="ARBA" id="ARBA00048679"/>
    </source>
</evidence>
<accession>A0A1H5VHH6</accession>
<reference evidence="16" key="1">
    <citation type="submission" date="2016-10" db="EMBL/GenBank/DDBJ databases">
        <authorList>
            <person name="Varghese N."/>
            <person name="Submissions S."/>
        </authorList>
    </citation>
    <scope>NUCLEOTIDE SEQUENCE [LARGE SCALE GENOMIC DNA]</scope>
    <source>
        <strain evidence="16">CGMCC 1.9230</strain>
    </source>
</reference>
<evidence type="ECO:0000256" key="9">
    <source>
        <dbReference type="ARBA" id="ARBA00022840"/>
    </source>
</evidence>
<dbReference type="Pfam" id="PF25497">
    <property type="entry name" value="COR-B"/>
    <property type="match status" value="1"/>
</dbReference>
<dbReference type="SMART" id="SM00369">
    <property type="entry name" value="LRR_TYP"/>
    <property type="match status" value="6"/>
</dbReference>
<dbReference type="Gene3D" id="3.30.310.200">
    <property type="match status" value="1"/>
</dbReference>
<dbReference type="SUPFAM" id="SSF52540">
    <property type="entry name" value="P-loop containing nucleoside triphosphate hydrolases"/>
    <property type="match status" value="1"/>
</dbReference>
<keyword evidence="2" id="KW-0723">Serine/threonine-protein kinase</keyword>
<dbReference type="SMART" id="SM00173">
    <property type="entry name" value="RAS"/>
    <property type="match status" value="1"/>
</dbReference>
<dbReference type="Pfam" id="PF16095">
    <property type="entry name" value="COR-A"/>
    <property type="match status" value="1"/>
</dbReference>
<keyword evidence="5" id="KW-0732">Signal</keyword>
<dbReference type="PROSITE" id="PS51424">
    <property type="entry name" value="ROC"/>
    <property type="match status" value="1"/>
</dbReference>
<dbReference type="RefSeq" id="WP_103999297.1">
    <property type="nucleotide sequence ID" value="NZ_FNVP01000003.1"/>
</dbReference>
<keyword evidence="16" id="KW-1185">Reference proteome</keyword>
<dbReference type="Pfam" id="PF13855">
    <property type="entry name" value="LRR_8"/>
    <property type="match status" value="2"/>
</dbReference>
<dbReference type="EC" id="2.7.11.1" evidence="1"/>
<evidence type="ECO:0000256" key="4">
    <source>
        <dbReference type="ARBA" id="ARBA00022679"/>
    </source>
</evidence>
<dbReference type="PRINTS" id="PR00449">
    <property type="entry name" value="RASTRNSFRMNG"/>
</dbReference>
<feature type="domain" description="Roc" evidence="14">
    <location>
        <begin position="259"/>
        <end position="426"/>
    </location>
</feature>
<keyword evidence="6" id="KW-0677">Repeat</keyword>
<dbReference type="PROSITE" id="PS51450">
    <property type="entry name" value="LRR"/>
    <property type="match status" value="4"/>
</dbReference>
<dbReference type="GO" id="GO:0005524">
    <property type="term" value="F:ATP binding"/>
    <property type="evidence" value="ECO:0007669"/>
    <property type="project" value="UniProtKB-KW"/>
</dbReference>
<dbReference type="InterPro" id="IPR001611">
    <property type="entry name" value="Leu-rich_rpt"/>
</dbReference>
<dbReference type="OrthoDB" id="1148122at2"/>
<dbReference type="InterPro" id="IPR032675">
    <property type="entry name" value="LRR_dom_sf"/>
</dbReference>
<keyword evidence="9" id="KW-0067">ATP-binding</keyword>
<gene>
    <name evidence="15" type="ORF">SAMN04488130_103220</name>
</gene>
<evidence type="ECO:0000256" key="3">
    <source>
        <dbReference type="ARBA" id="ARBA00022614"/>
    </source>
</evidence>
<evidence type="ECO:0000256" key="6">
    <source>
        <dbReference type="ARBA" id="ARBA00022737"/>
    </source>
</evidence>
<dbReference type="InterPro" id="IPR050467">
    <property type="entry name" value="LRFN"/>
</dbReference>
<dbReference type="PANTHER" id="PTHR45842">
    <property type="entry name" value="SYNAPTIC ADHESION-LIKE MOLECULE SALM"/>
    <property type="match status" value="1"/>
</dbReference>
<sequence length="925" mass="107084">MKPHIKDKLKDLRSNTNKVQLTTGRLKEVPNELKICTRIKYLDLFGNSIHEIPDWFFQFKKLEHLSLKNNSLKTLPTIIFTIENLRYLNLADNQINEINSHYFRNLMSIEKVDISYNQITSISAEKITYSKCESLSMKGNKLQEFPTAVSDCETLEKLDLSENKISLIEDDAFDRLENLIELDLSFNELTYLPTSIGKLKKLRRLNLSGNKISSLPKEFENLTSLEFLDFDNNPIGRVPVEISSQGVSGIINYYLSLGDNVQLFEAKLLVVGQGNVGKTYLINRLIHNSIPETYSTEGIDIKTWRIETPSSPDFRVNIWDFGGQEIYHSTHQFFLTNRSLYLLVWEARTDQHLISFDYWLNVIRLLSNNSPIIVVLNKIDERIINIDEKSLKTKFKNIVSFHQVSACTGQNIDLLTTQIGSEINSLPLIGDKLPKVWLDIRTILETLEANYISADEYLSICNQHGLSNKRALFLSQYFHDLGVFLHFQEDNLLRNILFLKPEWATNAVYKILDSKDVINRNGEFDPNMLDSILDDFERDKRPYIVTLMKKFELCFEVEQNVFLIPELLKPEKLEFDWDYKDNLRFEYHYDFMPAGIMARFIVRTRNLIYDKTFWKNGVIIQRENTRALITTDQYSRKLFIWINGNNASFLLEIIRKELNDIHQSLNYPDVPEKIPCNCPECINSKSPHLFNYTFVKRIGTDNTFKTIPCEISATGVNVHKLLGLYKIDSQEPENNPIYSLDKILNDLIEVGSRILERKFQKKIEDLVNDDIVDLLRTKGHNISDQTRSGLSGSGKGAGELDIMIRMTNGIPVTIIECFRLESCGPKNTVVAEHMTKLLSKYDTHELKRKFIVVFGEAERFDNLWTNYMQYIKDLNSNSDYGEKYPISGFSVRDDLHSFANMKVGISRHDNNGDSVEVVHVMLNMK</sequence>
<dbReference type="SUPFAM" id="SSF52058">
    <property type="entry name" value="L domain-like"/>
    <property type="match status" value="1"/>
</dbReference>
<dbReference type="Proteomes" id="UP000236737">
    <property type="component" value="Unassembled WGS sequence"/>
</dbReference>
<evidence type="ECO:0000313" key="16">
    <source>
        <dbReference type="Proteomes" id="UP000236737"/>
    </source>
</evidence>
<dbReference type="InterPro" id="IPR032171">
    <property type="entry name" value="COR-A"/>
</dbReference>
<protein>
    <recommendedName>
        <fullName evidence="1">non-specific serine/threonine protein kinase</fullName>
        <ecNumber evidence="1">2.7.11.1</ecNumber>
    </recommendedName>
</protein>
<dbReference type="PROSITE" id="PS51419">
    <property type="entry name" value="RAB"/>
    <property type="match status" value="1"/>
</dbReference>
<dbReference type="Pfam" id="PF08477">
    <property type="entry name" value="Roc"/>
    <property type="match status" value="1"/>
</dbReference>